<dbReference type="PANTHER" id="PTHR13393:SF0">
    <property type="entry name" value="RNA N6-ADENOSINE-METHYLTRANSFERASE METTL16"/>
    <property type="match status" value="1"/>
</dbReference>
<dbReference type="Pfam" id="PF05971">
    <property type="entry name" value="Methyltransf_10"/>
    <property type="match status" value="1"/>
</dbReference>
<dbReference type="GO" id="GO:0005634">
    <property type="term" value="C:nucleus"/>
    <property type="evidence" value="ECO:0007669"/>
    <property type="project" value="TreeGrafter"/>
</dbReference>
<evidence type="ECO:0000256" key="3">
    <source>
        <dbReference type="ARBA" id="ARBA00022679"/>
    </source>
</evidence>
<dbReference type="PANTHER" id="PTHR13393">
    <property type="entry name" value="SAM-DEPENDENT METHYLTRANSFERASE"/>
    <property type="match status" value="1"/>
</dbReference>
<gene>
    <name evidence="8" type="ORF">CHIRRI_LOCUS4491</name>
</gene>
<comment type="similarity">
    <text evidence="1 5">Belongs to the methyltransferase superfamily. METTL16/RlmF family.</text>
</comment>
<feature type="region of interest" description="Disordered" evidence="7">
    <location>
        <begin position="350"/>
        <end position="369"/>
    </location>
</feature>
<dbReference type="OrthoDB" id="514248at2759"/>
<accession>A0A9N9WQV8</accession>
<dbReference type="InterPro" id="IPR029063">
    <property type="entry name" value="SAM-dependent_MTases_sf"/>
</dbReference>
<dbReference type="GO" id="GO:0070475">
    <property type="term" value="P:rRNA base methylation"/>
    <property type="evidence" value="ECO:0007669"/>
    <property type="project" value="TreeGrafter"/>
</dbReference>
<keyword evidence="4 6" id="KW-0949">S-adenosyl-L-methionine</keyword>
<dbReference type="GO" id="GO:0008168">
    <property type="term" value="F:methyltransferase activity"/>
    <property type="evidence" value="ECO:0007669"/>
    <property type="project" value="UniProtKB-UniRule"/>
</dbReference>
<protein>
    <recommendedName>
        <fullName evidence="5">U6 small nuclear RNA (adenine-(43)-N(6))-methyltransferase</fullName>
        <ecNumber evidence="5">2.1.1.-</ecNumber>
    </recommendedName>
</protein>
<sequence length="420" mass="48705">MHPRNIYKTPPNFDNLRKLYPEFAEKIQVDVNGKIKLDFKDPEAVRILTKCCLKKDFNLDVDIPSDKLLPTLPLRINYILWIEDLLIHCGIKEEIIGIDIGTGACCIYCLLSVRMNHNWKMFALEIDKDNVSYAKANISRNHLEEKVVVIDQEGSDDIFEKLFALDCHQKTFTICNPPFFGSVKELTQGENRSGKRKRHFSPMKESLETVFNEGGEIGFVTKILNESLVLRSKICIYSTMFGCKKNFENFLILLKSYKIDSFTTTEFVQGKVHRWAVAWSFSQNLSDFAKDVPHKSRNVILKHVIDNENFKEVHDQILKVLNELKISKKILKSENGKLYQYELESTENTWSNQRRKRRAENRNESYDNIGNTSAQKLKMGFEINMIDKSIQIKIFFVEGNMPKDSVNQVLQFIKNALNGK</sequence>
<feature type="binding site" evidence="6">
    <location>
        <position position="125"/>
    </location>
    <ligand>
        <name>S-adenosyl-L-methionine</name>
        <dbReference type="ChEBI" id="CHEBI:59789"/>
    </ligand>
</feature>
<evidence type="ECO:0000256" key="6">
    <source>
        <dbReference type="PIRSR" id="PIRSR037350-1"/>
    </source>
</evidence>
<evidence type="ECO:0000256" key="2">
    <source>
        <dbReference type="ARBA" id="ARBA00022603"/>
    </source>
</evidence>
<evidence type="ECO:0000256" key="4">
    <source>
        <dbReference type="ARBA" id="ARBA00022691"/>
    </source>
</evidence>
<dbReference type="InterPro" id="IPR017182">
    <property type="entry name" value="METTL16/PsiM"/>
</dbReference>
<evidence type="ECO:0000256" key="1">
    <source>
        <dbReference type="ARBA" id="ARBA00005878"/>
    </source>
</evidence>
<evidence type="ECO:0000313" key="8">
    <source>
        <dbReference type="EMBL" id="CAG9801567.1"/>
    </source>
</evidence>
<dbReference type="SUPFAM" id="SSF53335">
    <property type="entry name" value="S-adenosyl-L-methionine-dependent methyltransferases"/>
    <property type="match status" value="1"/>
</dbReference>
<dbReference type="EC" id="2.1.1.-" evidence="5"/>
<evidence type="ECO:0000256" key="5">
    <source>
        <dbReference type="PIRNR" id="PIRNR037350"/>
    </source>
</evidence>
<dbReference type="Gene3D" id="3.40.50.150">
    <property type="entry name" value="Vaccinia Virus protein VP39"/>
    <property type="match status" value="1"/>
</dbReference>
<evidence type="ECO:0000313" key="9">
    <source>
        <dbReference type="Proteomes" id="UP001153620"/>
    </source>
</evidence>
<name>A0A9N9WQV8_9DIPT</name>
<organism evidence="8 9">
    <name type="scientific">Chironomus riparius</name>
    <dbReference type="NCBI Taxonomy" id="315576"/>
    <lineage>
        <taxon>Eukaryota</taxon>
        <taxon>Metazoa</taxon>
        <taxon>Ecdysozoa</taxon>
        <taxon>Arthropoda</taxon>
        <taxon>Hexapoda</taxon>
        <taxon>Insecta</taxon>
        <taxon>Pterygota</taxon>
        <taxon>Neoptera</taxon>
        <taxon>Endopterygota</taxon>
        <taxon>Diptera</taxon>
        <taxon>Nematocera</taxon>
        <taxon>Chironomoidea</taxon>
        <taxon>Chironomidae</taxon>
        <taxon>Chironominae</taxon>
        <taxon>Chironomus</taxon>
    </lineage>
</organism>
<dbReference type="AlphaFoldDB" id="A0A9N9WQV8"/>
<feature type="binding site" evidence="6">
    <location>
        <position position="75"/>
    </location>
    <ligand>
        <name>S-adenosyl-L-methionine</name>
        <dbReference type="ChEBI" id="CHEBI:59789"/>
    </ligand>
</feature>
<reference evidence="8" key="2">
    <citation type="submission" date="2022-10" db="EMBL/GenBank/DDBJ databases">
        <authorList>
            <consortium name="ENA_rothamsted_submissions"/>
            <consortium name="culmorum"/>
            <person name="King R."/>
        </authorList>
    </citation>
    <scope>NUCLEOTIDE SEQUENCE</scope>
</reference>
<keyword evidence="9" id="KW-1185">Reference proteome</keyword>
<reference evidence="8" key="1">
    <citation type="submission" date="2022-01" db="EMBL/GenBank/DDBJ databases">
        <authorList>
            <person name="King R."/>
        </authorList>
    </citation>
    <scope>NUCLEOTIDE SEQUENCE</scope>
</reference>
<dbReference type="Proteomes" id="UP001153620">
    <property type="component" value="Chromosome 1"/>
</dbReference>
<keyword evidence="2 5" id="KW-0489">Methyltransferase</keyword>
<dbReference type="EMBL" id="OU895877">
    <property type="protein sequence ID" value="CAG9801567.1"/>
    <property type="molecule type" value="Genomic_DNA"/>
</dbReference>
<feature type="binding site" evidence="6">
    <location>
        <position position="101"/>
    </location>
    <ligand>
        <name>S-adenosyl-L-methionine</name>
        <dbReference type="ChEBI" id="CHEBI:59789"/>
    </ligand>
</feature>
<feature type="binding site" evidence="6">
    <location>
        <position position="176"/>
    </location>
    <ligand>
        <name>S-adenosyl-L-methionine</name>
        <dbReference type="ChEBI" id="CHEBI:59789"/>
    </ligand>
</feature>
<proteinExistence type="inferred from homology"/>
<evidence type="ECO:0000256" key="7">
    <source>
        <dbReference type="SAM" id="MobiDB-lite"/>
    </source>
</evidence>
<dbReference type="PIRSF" id="PIRSF037350">
    <property type="entry name" value="Mtase_ZK1128_prd"/>
    <property type="match status" value="1"/>
</dbReference>
<keyword evidence="3 5" id="KW-0808">Transferase</keyword>
<dbReference type="InterPro" id="IPR010286">
    <property type="entry name" value="METTL16/RlmF"/>
</dbReference>